<gene>
    <name evidence="2" type="ORF">NDU88_000932</name>
</gene>
<feature type="region of interest" description="Disordered" evidence="1">
    <location>
        <begin position="1"/>
        <end position="33"/>
    </location>
</feature>
<evidence type="ECO:0000256" key="1">
    <source>
        <dbReference type="SAM" id="MobiDB-lite"/>
    </source>
</evidence>
<evidence type="ECO:0000313" key="3">
    <source>
        <dbReference type="Proteomes" id="UP001066276"/>
    </source>
</evidence>
<dbReference type="AlphaFoldDB" id="A0AAV7N9D5"/>
<reference evidence="2" key="1">
    <citation type="journal article" date="2022" name="bioRxiv">
        <title>Sequencing and chromosome-scale assembly of the giantPleurodeles waltlgenome.</title>
        <authorList>
            <person name="Brown T."/>
            <person name="Elewa A."/>
            <person name="Iarovenko S."/>
            <person name="Subramanian E."/>
            <person name="Araus A.J."/>
            <person name="Petzold A."/>
            <person name="Susuki M."/>
            <person name="Suzuki K.-i.T."/>
            <person name="Hayashi T."/>
            <person name="Toyoda A."/>
            <person name="Oliveira C."/>
            <person name="Osipova E."/>
            <person name="Leigh N.D."/>
            <person name="Simon A."/>
            <person name="Yun M.H."/>
        </authorList>
    </citation>
    <scope>NUCLEOTIDE SEQUENCE</scope>
    <source>
        <strain evidence="2">20211129_DDA</strain>
        <tissue evidence="2">Liver</tissue>
    </source>
</reference>
<feature type="compositionally biased region" description="Polar residues" evidence="1">
    <location>
        <begin position="1"/>
        <end position="18"/>
    </location>
</feature>
<sequence>MLQTGGHPSSGAGASTTVAHVRPIGKARKQERKFKRERLLQQGRCERVRGEEVFPLLDISEGSAARAACCLNDVKWADTMLSAKVSF</sequence>
<accession>A0AAV7N9D5</accession>
<keyword evidence="3" id="KW-1185">Reference proteome</keyword>
<dbReference type="Proteomes" id="UP001066276">
    <property type="component" value="Chromosome 8"/>
</dbReference>
<organism evidence="2 3">
    <name type="scientific">Pleurodeles waltl</name>
    <name type="common">Iberian ribbed newt</name>
    <dbReference type="NCBI Taxonomy" id="8319"/>
    <lineage>
        <taxon>Eukaryota</taxon>
        <taxon>Metazoa</taxon>
        <taxon>Chordata</taxon>
        <taxon>Craniata</taxon>
        <taxon>Vertebrata</taxon>
        <taxon>Euteleostomi</taxon>
        <taxon>Amphibia</taxon>
        <taxon>Batrachia</taxon>
        <taxon>Caudata</taxon>
        <taxon>Salamandroidea</taxon>
        <taxon>Salamandridae</taxon>
        <taxon>Pleurodelinae</taxon>
        <taxon>Pleurodeles</taxon>
    </lineage>
</organism>
<name>A0AAV7N9D5_PLEWA</name>
<evidence type="ECO:0000313" key="2">
    <source>
        <dbReference type="EMBL" id="KAJ1112671.1"/>
    </source>
</evidence>
<comment type="caution">
    <text evidence="2">The sequence shown here is derived from an EMBL/GenBank/DDBJ whole genome shotgun (WGS) entry which is preliminary data.</text>
</comment>
<feature type="compositionally biased region" description="Basic residues" evidence="1">
    <location>
        <begin position="23"/>
        <end position="33"/>
    </location>
</feature>
<protein>
    <submittedName>
        <fullName evidence="2">Uncharacterized protein</fullName>
    </submittedName>
</protein>
<dbReference type="EMBL" id="JANPWB010000012">
    <property type="protein sequence ID" value="KAJ1112671.1"/>
    <property type="molecule type" value="Genomic_DNA"/>
</dbReference>
<proteinExistence type="predicted"/>